<name>A0A1V0NG08_LACLL</name>
<reference evidence="1 2" key="1">
    <citation type="journal article" date="2017" name="BMC Genomics">
        <title>Comparative and functional genomics of the Lactococcus lactis taxon; insights into evolution and niche adaptation.</title>
        <authorList>
            <person name="Kelleher P."/>
            <person name="Bottacini F."/>
            <person name="Mahony J."/>
            <person name="Kilcawley K.N."/>
            <person name="van Sinderen D."/>
        </authorList>
    </citation>
    <scope>NUCLEOTIDE SEQUENCE [LARGE SCALE GENOMIC DNA]</scope>
    <source>
        <strain evidence="1 2">275</strain>
    </source>
</reference>
<gene>
    <name evidence="1" type="ORF">LL275_1244</name>
</gene>
<dbReference type="Pfam" id="PF07374">
    <property type="entry name" value="DUF1492"/>
    <property type="match status" value="1"/>
</dbReference>
<accession>A0A1V0NG08</accession>
<proteinExistence type="predicted"/>
<dbReference type="InterPro" id="IPR010861">
    <property type="entry name" value="DUF1492"/>
</dbReference>
<evidence type="ECO:0000313" key="2">
    <source>
        <dbReference type="Proteomes" id="UP000192085"/>
    </source>
</evidence>
<dbReference type="SUPFAM" id="SSF88659">
    <property type="entry name" value="Sigma3 and sigma4 domains of RNA polymerase sigma factors"/>
    <property type="match status" value="1"/>
</dbReference>
<sequence length="142" mass="16949">MTPKEYLKQGYRLDKRIDSMLLEVEELKSMLYSIPSPQYGERVQTTRNTDAPFLRKLIKVEEFETKVNEQIDRCVALKEQMGQAISTVQNADEEMVLRYRYIHGKTWEQIAEELYADVRTIYRWHSLALKKMRLPEHPIKIQ</sequence>
<dbReference type="InterPro" id="IPR013324">
    <property type="entry name" value="RNA_pol_sigma_r3/r4-like"/>
</dbReference>
<organism evidence="1 2">
    <name type="scientific">Lactococcus lactis subsp. lactis</name>
    <name type="common">Streptococcus lactis</name>
    <dbReference type="NCBI Taxonomy" id="1360"/>
    <lineage>
        <taxon>Bacteria</taxon>
        <taxon>Bacillati</taxon>
        <taxon>Bacillota</taxon>
        <taxon>Bacilli</taxon>
        <taxon>Lactobacillales</taxon>
        <taxon>Streptococcaceae</taxon>
        <taxon>Lactococcus</taxon>
    </lineage>
</organism>
<dbReference type="AlphaFoldDB" id="A0A1V0NG08"/>
<dbReference type="EMBL" id="CP015897">
    <property type="protein sequence ID" value="ARD98874.1"/>
    <property type="molecule type" value="Genomic_DNA"/>
</dbReference>
<dbReference type="Gene3D" id="1.20.140.160">
    <property type="match status" value="1"/>
</dbReference>
<evidence type="ECO:0000313" key="1">
    <source>
        <dbReference type="EMBL" id="ARD98874.1"/>
    </source>
</evidence>
<protein>
    <submittedName>
        <fullName evidence="1">Prophage protein</fullName>
    </submittedName>
</protein>
<dbReference type="RefSeq" id="WP_081144294.1">
    <property type="nucleotide sequence ID" value="NZ_CP015897.1"/>
</dbReference>
<dbReference type="Proteomes" id="UP000192085">
    <property type="component" value="Chromosome"/>
</dbReference>